<dbReference type="SUPFAM" id="SSF52833">
    <property type="entry name" value="Thioredoxin-like"/>
    <property type="match status" value="1"/>
</dbReference>
<evidence type="ECO:0000313" key="2">
    <source>
        <dbReference type="EMBL" id="MBC5635389.1"/>
    </source>
</evidence>
<dbReference type="NCBIfam" id="TIGR01617">
    <property type="entry name" value="arsC_related"/>
    <property type="match status" value="1"/>
</dbReference>
<protein>
    <submittedName>
        <fullName evidence="2">Transcriptional regulator Spx</fullName>
    </submittedName>
</protein>
<evidence type="ECO:0000313" key="3">
    <source>
        <dbReference type="Proteomes" id="UP000637359"/>
    </source>
</evidence>
<dbReference type="InterPro" id="IPR006660">
    <property type="entry name" value="Arsenate_reductase-like"/>
</dbReference>
<dbReference type="InterPro" id="IPR036249">
    <property type="entry name" value="Thioredoxin-like_sf"/>
</dbReference>
<reference evidence="2" key="1">
    <citation type="submission" date="2020-08" db="EMBL/GenBank/DDBJ databases">
        <title>Genome public.</title>
        <authorList>
            <person name="Liu C."/>
            <person name="Sun Q."/>
        </authorList>
    </citation>
    <scope>NUCLEOTIDE SEQUENCE</scope>
    <source>
        <strain evidence="2">BX22</strain>
    </source>
</reference>
<accession>A0A923RFC5</accession>
<keyword evidence="3" id="KW-1185">Reference proteome</keyword>
<dbReference type="Proteomes" id="UP000637359">
    <property type="component" value="Unassembled WGS sequence"/>
</dbReference>
<comment type="caution">
    <text evidence="2">The sequence shown here is derived from an EMBL/GenBank/DDBJ whole genome shotgun (WGS) entry which is preliminary data.</text>
</comment>
<sequence length="138" mass="16519">MTVMIYGAACSSTRKAKEWFRKNNINYIERNILKDPLTVPELQQILSRTVEGTEEIISTRSKVYKELDVDIDSLPLQELLTLIHKHPRLLRSPIMLDEKRLQVGFHIDDIRQFLPRKTRERQWLQWRMNYLPMTEIVK</sequence>
<dbReference type="AlphaFoldDB" id="A0A923RFC5"/>
<dbReference type="Pfam" id="PF03960">
    <property type="entry name" value="ArsC"/>
    <property type="match status" value="1"/>
</dbReference>
<comment type="similarity">
    <text evidence="1">Belongs to the ArsC family.</text>
</comment>
<dbReference type="RefSeq" id="WP_186868097.1">
    <property type="nucleotide sequence ID" value="NZ_JACOOL010000001.1"/>
</dbReference>
<dbReference type="EMBL" id="JACOOL010000001">
    <property type="protein sequence ID" value="MBC5635389.1"/>
    <property type="molecule type" value="Genomic_DNA"/>
</dbReference>
<dbReference type="CDD" id="cd03032">
    <property type="entry name" value="ArsC_Spx"/>
    <property type="match status" value="1"/>
</dbReference>
<dbReference type="NCBIfam" id="NF002459">
    <property type="entry name" value="PRK01655.1"/>
    <property type="match status" value="1"/>
</dbReference>
<evidence type="ECO:0000256" key="1">
    <source>
        <dbReference type="PROSITE-ProRule" id="PRU01282"/>
    </source>
</evidence>
<proteinExistence type="inferred from homology"/>
<dbReference type="PANTHER" id="PTHR30041:SF7">
    <property type="entry name" value="GLOBAL TRANSCRIPTIONAL REGULATOR SPX"/>
    <property type="match status" value="1"/>
</dbReference>
<organism evidence="2 3">
    <name type="scientific">Ornithinibacillus hominis</name>
    <dbReference type="NCBI Taxonomy" id="2763055"/>
    <lineage>
        <taxon>Bacteria</taxon>
        <taxon>Bacillati</taxon>
        <taxon>Bacillota</taxon>
        <taxon>Bacilli</taxon>
        <taxon>Bacillales</taxon>
        <taxon>Bacillaceae</taxon>
        <taxon>Ornithinibacillus</taxon>
    </lineage>
</organism>
<dbReference type="PROSITE" id="PS51353">
    <property type="entry name" value="ARSC"/>
    <property type="match status" value="1"/>
</dbReference>
<dbReference type="Gene3D" id="3.40.30.10">
    <property type="entry name" value="Glutaredoxin"/>
    <property type="match status" value="1"/>
</dbReference>
<dbReference type="PANTHER" id="PTHR30041">
    <property type="entry name" value="ARSENATE REDUCTASE"/>
    <property type="match status" value="1"/>
</dbReference>
<name>A0A923RFC5_9BACI</name>
<gene>
    <name evidence="2" type="primary">spx</name>
    <name evidence="2" type="ORF">H8S33_00995</name>
</gene>
<dbReference type="InterPro" id="IPR006504">
    <property type="entry name" value="Tscrpt_reg_Spx/MgsR"/>
</dbReference>